<evidence type="ECO:0000256" key="2">
    <source>
        <dbReference type="ARBA" id="ARBA00008066"/>
    </source>
</evidence>
<feature type="transmembrane region" description="Helical" evidence="6">
    <location>
        <begin position="210"/>
        <end position="235"/>
    </location>
</feature>
<feature type="transmembrane region" description="Helical" evidence="6">
    <location>
        <begin position="320"/>
        <end position="341"/>
    </location>
</feature>
<dbReference type="GO" id="GO:0015179">
    <property type="term" value="F:L-amino acid transmembrane transporter activity"/>
    <property type="evidence" value="ECO:0007669"/>
    <property type="project" value="TreeGrafter"/>
</dbReference>
<feature type="transmembrane region" description="Helical" evidence="6">
    <location>
        <begin position="408"/>
        <end position="427"/>
    </location>
</feature>
<keyword evidence="4 6" id="KW-1133">Transmembrane helix</keyword>
<feature type="transmembrane region" description="Helical" evidence="6">
    <location>
        <begin position="447"/>
        <end position="470"/>
    </location>
</feature>
<dbReference type="VEuPathDB" id="FungiDB:AJ78_01678"/>
<keyword evidence="5 6" id="KW-0472">Membrane</keyword>
<keyword evidence="9" id="KW-1185">Reference proteome</keyword>
<evidence type="ECO:0000313" key="8">
    <source>
        <dbReference type="EMBL" id="OJD18302.1"/>
    </source>
</evidence>
<feature type="transmembrane region" description="Helical" evidence="6">
    <location>
        <begin position="563"/>
        <end position="581"/>
    </location>
</feature>
<dbReference type="STRING" id="1447872.A0A1J9PQ45"/>
<proteinExistence type="inferred from homology"/>
<comment type="similarity">
    <text evidence="2">Belongs to the amino acid/polyamine transporter 2 family.</text>
</comment>
<feature type="transmembrane region" description="Helical" evidence="6">
    <location>
        <begin position="287"/>
        <end position="308"/>
    </location>
</feature>
<evidence type="ECO:0000313" key="9">
    <source>
        <dbReference type="Proteomes" id="UP000182235"/>
    </source>
</evidence>
<feature type="domain" description="Amino acid transporter transmembrane" evidence="7">
    <location>
        <begin position="178"/>
        <end position="549"/>
    </location>
</feature>
<dbReference type="Proteomes" id="UP000182235">
    <property type="component" value="Unassembled WGS sequence"/>
</dbReference>
<protein>
    <recommendedName>
        <fullName evidence="7">Amino acid transporter transmembrane domain-containing protein</fullName>
    </recommendedName>
</protein>
<dbReference type="PANTHER" id="PTHR22950:SF20">
    <property type="entry name" value="AMINO ACID TRANSPORTER (EUROFUNG)"/>
    <property type="match status" value="1"/>
</dbReference>
<sequence length="611" mass="68157">MPNLRSFHLHYLSFAINYADKEPLNFFSLSKIVTLQLLVHCLLTRCIFQHKFCLGPLERLNVEVVDWVDREHLSELMVEYIKQKPVEEGIEAWADYLFVKTASNLESGVTTPLLKDGNPTGYHDLDDNVDCVRAMSSKRWQRGSRPAEAAGSDSSVSSGDMVWKHLESEAGNSIKYRTCSWQKTAALLFSEYICLAVMSFPYSYSVLGLVPGLILTILVAGIVLYTSFILWQFCLRHPEVRDVCDIGQYLFWDSKIAWYLTAVMFLLNNTFIQGLHCLVGAKYLNIMTNHGACTIIFVAATAIISFICSLPRTFNTLSNLASLAALFTFISVTLATIFAIIEPHPTGYTPDPGVGGGEPIVLPWPAPGTTFVAAMGAFLNISYTFIGQVTLPSFIAEMKNPKEFNKSLYAVTIAEIIVFSIMGSVIYACTGNQYMTSPAFDSLSDSVYRKVSFSFMVPTLIFLGVLYASVSARFIFFRLFDGTHHKGNHTVVGWLSWGAILAATWVIAFVIAEVIPFFSDLLSIMSSLFDSFFGFIFWGIAYLRMRREDYGSGFYRNRGWRGWLGLIANLLIIGIGFYFLGPGTYASVESVILKYREGNFGSAFSCADNSL</sequence>
<organism evidence="8 9">
    <name type="scientific">Emergomyces pasteurianus Ep9510</name>
    <dbReference type="NCBI Taxonomy" id="1447872"/>
    <lineage>
        <taxon>Eukaryota</taxon>
        <taxon>Fungi</taxon>
        <taxon>Dikarya</taxon>
        <taxon>Ascomycota</taxon>
        <taxon>Pezizomycotina</taxon>
        <taxon>Eurotiomycetes</taxon>
        <taxon>Eurotiomycetidae</taxon>
        <taxon>Onygenales</taxon>
        <taxon>Ajellomycetaceae</taxon>
        <taxon>Emergomyces</taxon>
    </lineage>
</organism>
<evidence type="ECO:0000256" key="3">
    <source>
        <dbReference type="ARBA" id="ARBA00022692"/>
    </source>
</evidence>
<dbReference type="EMBL" id="LGRN01000039">
    <property type="protein sequence ID" value="OJD18302.1"/>
    <property type="molecule type" value="Genomic_DNA"/>
</dbReference>
<gene>
    <name evidence="8" type="ORF">AJ78_01678</name>
</gene>
<feature type="transmembrane region" description="Helical" evidence="6">
    <location>
        <begin position="185"/>
        <end position="204"/>
    </location>
</feature>
<name>A0A1J9PQ45_9EURO</name>
<comment type="subcellular location">
    <subcellularLocation>
        <location evidence="1">Membrane</location>
        <topology evidence="1">Multi-pass membrane protein</topology>
    </subcellularLocation>
</comment>
<feature type="transmembrane region" description="Helical" evidence="6">
    <location>
        <begin position="521"/>
        <end position="543"/>
    </location>
</feature>
<evidence type="ECO:0000256" key="1">
    <source>
        <dbReference type="ARBA" id="ARBA00004141"/>
    </source>
</evidence>
<reference evidence="8 9" key="1">
    <citation type="submission" date="2015-07" db="EMBL/GenBank/DDBJ databases">
        <title>Emmonsia species relationships and genome sequence.</title>
        <authorList>
            <consortium name="The Broad Institute Genomics Platform"/>
            <person name="Cuomo C.A."/>
            <person name="Munoz J.F."/>
            <person name="Imamovic A."/>
            <person name="Priest M.E."/>
            <person name="Young S."/>
            <person name="Clay O.K."/>
            <person name="McEwen J.G."/>
        </authorList>
    </citation>
    <scope>NUCLEOTIDE SEQUENCE [LARGE SCALE GENOMIC DNA]</scope>
    <source>
        <strain evidence="8 9">UAMH 9510</strain>
    </source>
</reference>
<feature type="transmembrane region" description="Helical" evidence="6">
    <location>
        <begin position="371"/>
        <end position="396"/>
    </location>
</feature>
<evidence type="ECO:0000256" key="6">
    <source>
        <dbReference type="SAM" id="Phobius"/>
    </source>
</evidence>
<keyword evidence="3 6" id="KW-0812">Transmembrane</keyword>
<comment type="caution">
    <text evidence="8">The sequence shown here is derived from an EMBL/GenBank/DDBJ whole genome shotgun (WGS) entry which is preliminary data.</text>
</comment>
<dbReference type="InterPro" id="IPR013057">
    <property type="entry name" value="AA_transpt_TM"/>
</dbReference>
<feature type="transmembrane region" description="Helical" evidence="6">
    <location>
        <begin position="256"/>
        <end position="275"/>
    </location>
</feature>
<accession>A0A1J9PQ45</accession>
<dbReference type="GO" id="GO:0016020">
    <property type="term" value="C:membrane"/>
    <property type="evidence" value="ECO:0007669"/>
    <property type="project" value="UniProtKB-SubCell"/>
</dbReference>
<dbReference type="FunFam" id="1.20.1740.10:FF:000039">
    <property type="entry name" value="Neutral amino acid transporter (Eurofung)"/>
    <property type="match status" value="1"/>
</dbReference>
<dbReference type="OrthoDB" id="294730at2759"/>
<evidence type="ECO:0000256" key="4">
    <source>
        <dbReference type="ARBA" id="ARBA00022989"/>
    </source>
</evidence>
<dbReference type="Pfam" id="PF01490">
    <property type="entry name" value="Aa_trans"/>
    <property type="match status" value="1"/>
</dbReference>
<evidence type="ECO:0000259" key="7">
    <source>
        <dbReference type="Pfam" id="PF01490"/>
    </source>
</evidence>
<dbReference type="PANTHER" id="PTHR22950">
    <property type="entry name" value="AMINO ACID TRANSPORTER"/>
    <property type="match status" value="1"/>
</dbReference>
<evidence type="ECO:0000256" key="5">
    <source>
        <dbReference type="ARBA" id="ARBA00023136"/>
    </source>
</evidence>
<dbReference type="AlphaFoldDB" id="A0A1J9PQ45"/>
<feature type="transmembrane region" description="Helical" evidence="6">
    <location>
        <begin position="491"/>
        <end position="515"/>
    </location>
</feature>